<gene>
    <name evidence="1" type="ORF">AVEN_25407_1</name>
</gene>
<dbReference type="AlphaFoldDB" id="A0A4Y2MN74"/>
<evidence type="ECO:0000313" key="2">
    <source>
        <dbReference type="Proteomes" id="UP000499080"/>
    </source>
</evidence>
<organism evidence="1 2">
    <name type="scientific">Araneus ventricosus</name>
    <name type="common">Orbweaver spider</name>
    <name type="synonym">Epeira ventricosa</name>
    <dbReference type="NCBI Taxonomy" id="182803"/>
    <lineage>
        <taxon>Eukaryota</taxon>
        <taxon>Metazoa</taxon>
        <taxon>Ecdysozoa</taxon>
        <taxon>Arthropoda</taxon>
        <taxon>Chelicerata</taxon>
        <taxon>Arachnida</taxon>
        <taxon>Araneae</taxon>
        <taxon>Araneomorphae</taxon>
        <taxon>Entelegynae</taxon>
        <taxon>Araneoidea</taxon>
        <taxon>Araneidae</taxon>
        <taxon>Araneus</taxon>
    </lineage>
</organism>
<keyword evidence="2" id="KW-1185">Reference proteome</keyword>
<accession>A0A4Y2MN74</accession>
<evidence type="ECO:0000313" key="1">
    <source>
        <dbReference type="EMBL" id="GBN28628.1"/>
    </source>
</evidence>
<protein>
    <submittedName>
        <fullName evidence="1">Uncharacterized protein</fullName>
    </submittedName>
</protein>
<sequence>MLTAPGVQKEYVDEQPPHKYVDSRLSWGYNNGELVLHPAVIVRTCFGRGRAVAADGYEYTRSSASSYCSACHSQVPESSS</sequence>
<dbReference type="Proteomes" id="UP000499080">
    <property type="component" value="Unassembled WGS sequence"/>
</dbReference>
<name>A0A4Y2MN74_ARAVE</name>
<dbReference type="EMBL" id="BGPR01124056">
    <property type="protein sequence ID" value="GBN28628.1"/>
    <property type="molecule type" value="Genomic_DNA"/>
</dbReference>
<proteinExistence type="predicted"/>
<reference evidence="1 2" key="1">
    <citation type="journal article" date="2019" name="Sci. Rep.">
        <title>Orb-weaving spider Araneus ventricosus genome elucidates the spidroin gene catalogue.</title>
        <authorList>
            <person name="Kono N."/>
            <person name="Nakamura H."/>
            <person name="Ohtoshi R."/>
            <person name="Moran D.A.P."/>
            <person name="Shinohara A."/>
            <person name="Yoshida Y."/>
            <person name="Fujiwara M."/>
            <person name="Mori M."/>
            <person name="Tomita M."/>
            <person name="Arakawa K."/>
        </authorList>
    </citation>
    <scope>NUCLEOTIDE SEQUENCE [LARGE SCALE GENOMIC DNA]</scope>
</reference>
<comment type="caution">
    <text evidence="1">The sequence shown here is derived from an EMBL/GenBank/DDBJ whole genome shotgun (WGS) entry which is preliminary data.</text>
</comment>